<dbReference type="PANTHER" id="PTHR12147:SF26">
    <property type="entry name" value="PEPTIDASE M28 DOMAIN-CONTAINING PROTEIN"/>
    <property type="match status" value="1"/>
</dbReference>
<dbReference type="InterPro" id="IPR007484">
    <property type="entry name" value="Peptidase_M28"/>
</dbReference>
<keyword evidence="1" id="KW-0732">Signal</keyword>
<evidence type="ECO:0000256" key="1">
    <source>
        <dbReference type="SAM" id="SignalP"/>
    </source>
</evidence>
<dbReference type="Proteomes" id="UP001176468">
    <property type="component" value="Unassembled WGS sequence"/>
</dbReference>
<dbReference type="PANTHER" id="PTHR12147">
    <property type="entry name" value="METALLOPEPTIDASE M28 FAMILY MEMBER"/>
    <property type="match status" value="1"/>
</dbReference>
<keyword evidence="4" id="KW-1185">Reference proteome</keyword>
<comment type="caution">
    <text evidence="3">The sequence shown here is derived from an EMBL/GenBank/DDBJ whole genome shotgun (WGS) entry which is preliminary data.</text>
</comment>
<feature type="signal peptide" evidence="1">
    <location>
        <begin position="1"/>
        <end position="22"/>
    </location>
</feature>
<dbReference type="InterPro" id="IPR045175">
    <property type="entry name" value="M28_fam"/>
</dbReference>
<evidence type="ECO:0000313" key="3">
    <source>
        <dbReference type="EMBL" id="MDO7844649.1"/>
    </source>
</evidence>
<gene>
    <name evidence="3" type="ORF">Q5H94_20120</name>
</gene>
<organism evidence="3 4">
    <name type="scientific">Sphingomonas immobilis</name>
    <dbReference type="NCBI Taxonomy" id="3063997"/>
    <lineage>
        <taxon>Bacteria</taxon>
        <taxon>Pseudomonadati</taxon>
        <taxon>Pseudomonadota</taxon>
        <taxon>Alphaproteobacteria</taxon>
        <taxon>Sphingomonadales</taxon>
        <taxon>Sphingomonadaceae</taxon>
        <taxon>Sphingomonas</taxon>
    </lineage>
</organism>
<dbReference type="RefSeq" id="WP_304563045.1">
    <property type="nucleotide sequence ID" value="NZ_JAUQSZ010000018.1"/>
</dbReference>
<protein>
    <submittedName>
        <fullName evidence="3">M28 family metallopeptidase</fullName>
    </submittedName>
</protein>
<proteinExistence type="predicted"/>
<dbReference type="InterPro" id="IPR046450">
    <property type="entry name" value="PA_dom_sf"/>
</dbReference>
<feature type="chain" id="PRO_5046981825" evidence="1">
    <location>
        <begin position="23"/>
        <end position="530"/>
    </location>
</feature>
<sequence>MKRILPLLLAATLLPSAAPAPASRADAWWTDIANIASDDTQGRQTGSPGYLKAADYVMKRFKEIGLAPAGENGKFTQSVAFEQQVIDQAGSSAVLIGPDGKETPFAMGDNFVISAGGARRAPLTDAPMVFLGYGLSLPAFGHDDFAGVDLKGKVAVVFAGGPADIPGPVKAANRNARTKLLAKLGAVGLISLVTPKQMEILWFRSTLLAKQPGMYLADDKLRETPTGWLGASVDPWENSRLFAGSGKRYAEIADLADSNGALPTFPLAQRIRVKPAARVSPVTSPNLVARLDGSDPKLKGEYVVISAHLDHLGVGAAINGDTIYNGAMDDASGVASVLDIAAQLKKGSRPKRTILFVIVTAEEKGLLGSHYFANKPTVPKANIVADLNFDMPLPLWPLKTVLVQGEGESTLGDVARAAAAKQGLALTPDPLPDRNSFVRTDQFSFVKAGVPALSFKFGFQKDTPEFKIEHDWRANRYHSPSDDLLQPGVLKAEAVKLNDYVANVAAMTANAPARPTWLPTSVFNPANAAK</sequence>
<evidence type="ECO:0000259" key="2">
    <source>
        <dbReference type="Pfam" id="PF04389"/>
    </source>
</evidence>
<dbReference type="SUPFAM" id="SSF53187">
    <property type="entry name" value="Zn-dependent exopeptidases"/>
    <property type="match status" value="1"/>
</dbReference>
<feature type="domain" description="Peptidase M28" evidence="2">
    <location>
        <begin position="286"/>
        <end position="485"/>
    </location>
</feature>
<reference evidence="3" key="1">
    <citation type="submission" date="2023-07" db="EMBL/GenBank/DDBJ databases">
        <authorList>
            <person name="Kim M.K."/>
        </authorList>
    </citation>
    <scope>NUCLEOTIDE SEQUENCE</scope>
    <source>
        <strain evidence="3">CA1-15</strain>
    </source>
</reference>
<evidence type="ECO:0000313" key="4">
    <source>
        <dbReference type="Proteomes" id="UP001176468"/>
    </source>
</evidence>
<name>A0ABT9A493_9SPHN</name>
<dbReference type="Gene3D" id="3.40.630.10">
    <property type="entry name" value="Zn peptidases"/>
    <property type="match status" value="2"/>
</dbReference>
<dbReference type="SUPFAM" id="SSF52025">
    <property type="entry name" value="PA domain"/>
    <property type="match status" value="1"/>
</dbReference>
<dbReference type="EMBL" id="JAUQSZ010000018">
    <property type="protein sequence ID" value="MDO7844649.1"/>
    <property type="molecule type" value="Genomic_DNA"/>
</dbReference>
<dbReference type="Pfam" id="PF04389">
    <property type="entry name" value="Peptidase_M28"/>
    <property type="match status" value="1"/>
</dbReference>
<dbReference type="CDD" id="cd04820">
    <property type="entry name" value="PA_M28_1_1"/>
    <property type="match status" value="1"/>
</dbReference>
<accession>A0ABT9A493</accession>